<keyword evidence="2" id="KW-1185">Reference proteome</keyword>
<evidence type="ECO:0000313" key="2">
    <source>
        <dbReference type="Proteomes" id="UP001250214"/>
    </source>
</evidence>
<dbReference type="Proteomes" id="UP001250214">
    <property type="component" value="Unassembled WGS sequence"/>
</dbReference>
<sequence>MSEQPTASSQRRPATPEEAKALAHPLRIRILRLCWQRPHTNKELGECLEREPGALLHHVRRLHRTGFLELSETRPGPRGTTEKLYRATGKSWTLDVADTDQSVAFAALEAFREEARAAGAQRQFLINRFALQLSDQRAHELRQRLHDLVAEYSASPDAHGQIYGAFFGMHLDAREDSPPPDS</sequence>
<comment type="caution">
    <text evidence="1">The sequence shown here is derived from an EMBL/GenBank/DDBJ whole genome shotgun (WGS) entry which is preliminary data.</text>
</comment>
<dbReference type="InterPro" id="IPR011991">
    <property type="entry name" value="ArsR-like_HTH"/>
</dbReference>
<accession>A0ABU2H1A3</accession>
<gene>
    <name evidence="1" type="ORF">RIF23_02075</name>
</gene>
<dbReference type="InterPro" id="IPR036388">
    <property type="entry name" value="WH-like_DNA-bd_sf"/>
</dbReference>
<dbReference type="RefSeq" id="WP_310910592.1">
    <property type="nucleotide sequence ID" value="NZ_JAVLVT010000001.1"/>
</dbReference>
<proteinExistence type="predicted"/>
<dbReference type="SUPFAM" id="SSF46785">
    <property type="entry name" value="Winged helix' DNA-binding domain"/>
    <property type="match status" value="1"/>
</dbReference>
<reference evidence="2" key="1">
    <citation type="submission" date="2023-07" db="EMBL/GenBank/DDBJ databases">
        <title>Novel species in the genus Lipingzhangella isolated from Sambhar Salt Lake.</title>
        <authorList>
            <person name="Jiya N."/>
            <person name="Kajale S."/>
            <person name="Sharma A."/>
        </authorList>
    </citation>
    <scope>NUCLEOTIDE SEQUENCE [LARGE SCALE GENOMIC DNA]</scope>
    <source>
        <strain evidence="2">LS1_29</strain>
    </source>
</reference>
<dbReference type="EMBL" id="JAVLVT010000001">
    <property type="protein sequence ID" value="MDS1269078.1"/>
    <property type="molecule type" value="Genomic_DNA"/>
</dbReference>
<dbReference type="InterPro" id="IPR036390">
    <property type="entry name" value="WH_DNA-bd_sf"/>
</dbReference>
<dbReference type="CDD" id="cd00090">
    <property type="entry name" value="HTH_ARSR"/>
    <property type="match status" value="1"/>
</dbReference>
<dbReference type="Gene3D" id="1.10.10.10">
    <property type="entry name" value="Winged helix-like DNA-binding domain superfamily/Winged helix DNA-binding domain"/>
    <property type="match status" value="1"/>
</dbReference>
<evidence type="ECO:0000313" key="1">
    <source>
        <dbReference type="EMBL" id="MDS1269078.1"/>
    </source>
</evidence>
<organism evidence="1 2">
    <name type="scientific">Lipingzhangella rawalii</name>
    <dbReference type="NCBI Taxonomy" id="2055835"/>
    <lineage>
        <taxon>Bacteria</taxon>
        <taxon>Bacillati</taxon>
        <taxon>Actinomycetota</taxon>
        <taxon>Actinomycetes</taxon>
        <taxon>Streptosporangiales</taxon>
        <taxon>Nocardiopsidaceae</taxon>
        <taxon>Lipingzhangella</taxon>
    </lineage>
</organism>
<name>A0ABU2H1A3_9ACTN</name>
<protein>
    <submittedName>
        <fullName evidence="1">Winged helix-turn-helix domain-containing protein</fullName>
    </submittedName>
</protein>